<evidence type="ECO:0000256" key="5">
    <source>
        <dbReference type="SAM" id="Phobius"/>
    </source>
</evidence>
<dbReference type="PANTHER" id="PTHR11132">
    <property type="entry name" value="SOLUTE CARRIER FAMILY 35"/>
    <property type="match status" value="1"/>
</dbReference>
<feature type="transmembrane region" description="Helical" evidence="5">
    <location>
        <begin position="18"/>
        <end position="38"/>
    </location>
</feature>
<feature type="transmembrane region" description="Helical" evidence="5">
    <location>
        <begin position="203"/>
        <end position="227"/>
    </location>
</feature>
<feature type="transmembrane region" description="Helical" evidence="5">
    <location>
        <begin position="83"/>
        <end position="108"/>
    </location>
</feature>
<feature type="transmembrane region" description="Helical" evidence="5">
    <location>
        <begin position="50"/>
        <end position="71"/>
    </location>
</feature>
<dbReference type="InterPro" id="IPR050186">
    <property type="entry name" value="TPT_transporter"/>
</dbReference>
<keyword evidence="3 5" id="KW-1133">Transmembrane helix</keyword>
<protein>
    <submittedName>
        <fullName evidence="6">Uncharacterized protein</fullName>
    </submittedName>
</protein>
<dbReference type="GO" id="GO:0016020">
    <property type="term" value="C:membrane"/>
    <property type="evidence" value="ECO:0007669"/>
    <property type="project" value="UniProtKB-SubCell"/>
</dbReference>
<feature type="transmembrane region" description="Helical" evidence="5">
    <location>
        <begin position="233"/>
        <end position="259"/>
    </location>
</feature>
<feature type="transmembrane region" description="Helical" evidence="5">
    <location>
        <begin position="164"/>
        <end position="183"/>
    </location>
</feature>
<name>A0A815FTY7_ADIRI</name>
<evidence type="ECO:0000256" key="3">
    <source>
        <dbReference type="ARBA" id="ARBA00022989"/>
    </source>
</evidence>
<proteinExistence type="predicted"/>
<evidence type="ECO:0000256" key="4">
    <source>
        <dbReference type="ARBA" id="ARBA00023136"/>
    </source>
</evidence>
<feature type="transmembrane region" description="Helical" evidence="5">
    <location>
        <begin position="318"/>
        <end position="339"/>
    </location>
</feature>
<reference evidence="6" key="1">
    <citation type="submission" date="2021-02" db="EMBL/GenBank/DDBJ databases">
        <authorList>
            <person name="Nowell W R."/>
        </authorList>
    </citation>
    <scope>NUCLEOTIDE SEQUENCE</scope>
</reference>
<dbReference type="Proteomes" id="UP000663828">
    <property type="component" value="Unassembled WGS sequence"/>
</dbReference>
<keyword evidence="7" id="KW-1185">Reference proteome</keyword>
<feature type="transmembrane region" description="Helical" evidence="5">
    <location>
        <begin position="139"/>
        <end position="158"/>
    </location>
</feature>
<keyword evidence="4 5" id="KW-0472">Membrane</keyword>
<comment type="subcellular location">
    <subcellularLocation>
        <location evidence="1">Membrane</location>
        <topology evidence="1">Multi-pass membrane protein</topology>
    </subcellularLocation>
</comment>
<organism evidence="6 7">
    <name type="scientific">Adineta ricciae</name>
    <name type="common">Rotifer</name>
    <dbReference type="NCBI Taxonomy" id="249248"/>
    <lineage>
        <taxon>Eukaryota</taxon>
        <taxon>Metazoa</taxon>
        <taxon>Spiralia</taxon>
        <taxon>Gnathifera</taxon>
        <taxon>Rotifera</taxon>
        <taxon>Eurotatoria</taxon>
        <taxon>Bdelloidea</taxon>
        <taxon>Adinetida</taxon>
        <taxon>Adinetidae</taxon>
        <taxon>Adineta</taxon>
    </lineage>
</organism>
<keyword evidence="2 5" id="KW-0812">Transmembrane</keyword>
<comment type="caution">
    <text evidence="6">The sequence shown here is derived from an EMBL/GenBank/DDBJ whole genome shotgun (WGS) entry which is preliminary data.</text>
</comment>
<gene>
    <name evidence="6" type="ORF">XAT740_LOCUS30329</name>
</gene>
<feature type="transmembrane region" description="Helical" evidence="5">
    <location>
        <begin position="279"/>
        <end position="312"/>
    </location>
</feature>
<dbReference type="EMBL" id="CAJNOR010002695">
    <property type="protein sequence ID" value="CAF1329009.1"/>
    <property type="molecule type" value="Genomic_DNA"/>
</dbReference>
<evidence type="ECO:0000313" key="7">
    <source>
        <dbReference type="Proteomes" id="UP000663828"/>
    </source>
</evidence>
<evidence type="ECO:0000256" key="1">
    <source>
        <dbReference type="ARBA" id="ARBA00004141"/>
    </source>
</evidence>
<accession>A0A815FTY7</accession>
<evidence type="ECO:0000256" key="2">
    <source>
        <dbReference type="ARBA" id="ARBA00022692"/>
    </source>
</evidence>
<sequence length="776" mass="88111">MGSIVGNNKEQTLRARNAAVILVLLLYCFAGTLLTVVNKFAIRIFPYTNILLLMQNGATIIFLVIGLYFFPNTFGTFSTMTKNIILVWTPLVFLFVIMLTSSLNALLYTSVPTVIVMRNLSTLTVAILECFILDGKTNAVSIGTLIAMLVSAILYAQHDFTLNATIYAWLSVNIFSTSAYQVYVKKIVHMPSIENIGSLGMAYYNNLFSLLPLLILAVIKGEVAILLKDFNAVYFFQAHIMIPIVASCILGCCLSISAFKLNHLISATSIMVTNNVNKFSVIIISELCIESTLDGIAFVSAVFVLFFGWLYSQTTKPYATNLFIAASIMLGVLGSYSFYKANSSPFLEHTLNTSYRNTIPEDANGIYRSYLPPIIRHKSAYPVTPSIQIKNVTDFQLPSICVNKSAAIWNKCDPRRCEPQFRNIKWKYPTITNMGEKTSDFIDRVLKVAWGSNPPSIDLYLRSGCHGIMEMRYLFESIEIFYPKFLGSVILILDVGDEHIVKNILVPNSTHNYIVGFEHVPCLPGRVLNQYSYLYLDRYSTADYVVTIDSDCVFHSPVTPDLIFRQGRVILASTRTFEWQMWYASLEAMMGPGMYDGHYMVTQPVTFAVSTFPSFRRWFYEDKGRCYEDHLSQLNKNHYHTFCWMCQLGSYLEKTRAGQKEYDLYWYQHMDHPQLEPILRYSAHVRYEAYGKPFCPAFECYEETVNIVFGQGLCRAFGPSIFHICANQSNTDYINNVTFLYVYNEIQAANQTARTNALRAYLARLSAATRFALKLM</sequence>
<dbReference type="AlphaFoldDB" id="A0A815FTY7"/>
<evidence type="ECO:0000313" key="6">
    <source>
        <dbReference type="EMBL" id="CAF1329009.1"/>
    </source>
</evidence>